<keyword evidence="2" id="KW-0732">Signal</keyword>
<organism evidence="4 5">
    <name type="scientific">Tumebacillus permanentifrigoris</name>
    <dbReference type="NCBI Taxonomy" id="378543"/>
    <lineage>
        <taxon>Bacteria</taxon>
        <taxon>Bacillati</taxon>
        <taxon>Bacillota</taxon>
        <taxon>Bacilli</taxon>
        <taxon>Bacillales</taxon>
        <taxon>Alicyclobacillaceae</taxon>
        <taxon>Tumebacillus</taxon>
    </lineage>
</organism>
<feature type="region of interest" description="Disordered" evidence="1">
    <location>
        <begin position="26"/>
        <end position="45"/>
    </location>
</feature>
<comment type="caution">
    <text evidence="4">The sequence shown here is derived from an EMBL/GenBank/DDBJ whole genome shotgun (WGS) entry which is preliminary data.</text>
</comment>
<dbReference type="Pfam" id="PF17898">
    <property type="entry name" value="GerD"/>
    <property type="match status" value="1"/>
</dbReference>
<feature type="compositionally biased region" description="Gly residues" evidence="1">
    <location>
        <begin position="275"/>
        <end position="287"/>
    </location>
</feature>
<evidence type="ECO:0000313" key="4">
    <source>
        <dbReference type="EMBL" id="PWK05708.1"/>
    </source>
</evidence>
<feature type="region of interest" description="Disordered" evidence="1">
    <location>
        <begin position="197"/>
        <end position="287"/>
    </location>
</feature>
<evidence type="ECO:0000256" key="2">
    <source>
        <dbReference type="SAM" id="SignalP"/>
    </source>
</evidence>
<name>A0A316D7U8_9BACL</name>
<protein>
    <submittedName>
        <fullName evidence="4">Spore germination protein D</fullName>
    </submittedName>
</protein>
<gene>
    <name evidence="4" type="ORF">C7459_12275</name>
</gene>
<keyword evidence="5" id="KW-1185">Reference proteome</keyword>
<feature type="chain" id="PRO_5039485847" evidence="2">
    <location>
        <begin position="21"/>
        <end position="287"/>
    </location>
</feature>
<sequence length="287" mass="31248">MKRPWKIGTMIALAMTVAISGCGSKGGSSGSGGSASTASQSSDTRAQYNETKQMVLDILHTKEGLDTLKDIVRDPQFKNSLAINEADVSVAMQKALTDSSSHYTLMEQMKSPKFATAIAKTFQKDNEKILKSLMNDPEYQEMMLTLLKSPDFTRTLYDLMKTPEYRKQTMDIMTQSLQNPEFRLMYMELVKEAIRQGTESRTPNQQKATGQAQTSSTGEKKEGGGEEKGKEEKKEGEGEKKEGEKKEGDKKEGEKKEGEESGEKSESGGSSSEEGGSGSGSSGGGKK</sequence>
<feature type="compositionally biased region" description="Basic and acidic residues" evidence="1">
    <location>
        <begin position="218"/>
        <end position="266"/>
    </location>
</feature>
<dbReference type="OrthoDB" id="2375836at2"/>
<feature type="domain" description="Spore germination GerD central core" evidence="3">
    <location>
        <begin position="82"/>
        <end position="193"/>
    </location>
</feature>
<evidence type="ECO:0000259" key="3">
    <source>
        <dbReference type="Pfam" id="PF17898"/>
    </source>
</evidence>
<dbReference type="Proteomes" id="UP000245634">
    <property type="component" value="Unassembled WGS sequence"/>
</dbReference>
<accession>A0A316D7U8</accession>
<dbReference type="AlphaFoldDB" id="A0A316D7U8"/>
<dbReference type="EMBL" id="QGGL01000022">
    <property type="protein sequence ID" value="PWK05708.1"/>
    <property type="molecule type" value="Genomic_DNA"/>
</dbReference>
<reference evidence="4 5" key="1">
    <citation type="submission" date="2018-05" db="EMBL/GenBank/DDBJ databases">
        <title>Genomic Encyclopedia of Type Strains, Phase IV (KMG-IV): sequencing the most valuable type-strain genomes for metagenomic binning, comparative biology and taxonomic classification.</title>
        <authorList>
            <person name="Goeker M."/>
        </authorList>
    </citation>
    <scope>NUCLEOTIDE SEQUENCE [LARGE SCALE GENOMIC DNA]</scope>
    <source>
        <strain evidence="4 5">DSM 18773</strain>
    </source>
</reference>
<proteinExistence type="predicted"/>
<evidence type="ECO:0000313" key="5">
    <source>
        <dbReference type="Proteomes" id="UP000245634"/>
    </source>
</evidence>
<dbReference type="InterPro" id="IPR041262">
    <property type="entry name" value="GerD_central"/>
</dbReference>
<dbReference type="PROSITE" id="PS51257">
    <property type="entry name" value="PROKAR_LIPOPROTEIN"/>
    <property type="match status" value="1"/>
</dbReference>
<evidence type="ECO:0000256" key="1">
    <source>
        <dbReference type="SAM" id="MobiDB-lite"/>
    </source>
</evidence>
<feature type="signal peptide" evidence="2">
    <location>
        <begin position="1"/>
        <end position="20"/>
    </location>
</feature>
<dbReference type="RefSeq" id="WP_109691060.1">
    <property type="nucleotide sequence ID" value="NZ_QGGL01000022.1"/>
</dbReference>
<feature type="compositionally biased region" description="Polar residues" evidence="1">
    <location>
        <begin position="197"/>
        <end position="217"/>
    </location>
</feature>
<dbReference type="NCBIfam" id="NF040801">
    <property type="entry name" value="spore_GerD"/>
    <property type="match status" value="1"/>
</dbReference>